<dbReference type="EMBL" id="CACRZD030000009">
    <property type="protein sequence ID" value="CAA6665124.1"/>
    <property type="molecule type" value="Genomic_DNA"/>
</dbReference>
<reference evidence="2 3" key="1">
    <citation type="submission" date="2019-12" db="EMBL/GenBank/DDBJ databases">
        <authorList>
            <person name="Scholz U."/>
            <person name="Mascher M."/>
            <person name="Fiebig A."/>
        </authorList>
    </citation>
    <scope>NUCLEOTIDE SEQUENCE</scope>
</reference>
<dbReference type="EMBL" id="LR743596">
    <property type="protein sequence ID" value="CAA2625778.1"/>
    <property type="molecule type" value="Genomic_DNA"/>
</dbReference>
<protein>
    <submittedName>
        <fullName evidence="2">Uncharacterized protein</fullName>
    </submittedName>
</protein>
<gene>
    <name evidence="2" type="ORF">SI7747_09011513</name>
</gene>
<keyword evidence="1" id="KW-1133">Transmembrane helix</keyword>
<keyword evidence="1" id="KW-0812">Transmembrane</keyword>
<evidence type="ECO:0000313" key="3">
    <source>
        <dbReference type="Proteomes" id="UP001189122"/>
    </source>
</evidence>
<evidence type="ECO:0000313" key="2">
    <source>
        <dbReference type="EMBL" id="CAA2625778.1"/>
    </source>
</evidence>
<evidence type="ECO:0000256" key="1">
    <source>
        <dbReference type="SAM" id="Phobius"/>
    </source>
</evidence>
<name>A0A7I8J4Z2_SPIIN</name>
<accession>A0A7I8J4Z2</accession>
<keyword evidence="1" id="KW-0472">Membrane</keyword>
<keyword evidence="3" id="KW-1185">Reference proteome</keyword>
<proteinExistence type="predicted"/>
<dbReference type="AlphaFoldDB" id="A0A7I8J4Z2"/>
<dbReference type="Proteomes" id="UP001189122">
    <property type="component" value="Unassembled WGS sequence"/>
</dbReference>
<sequence length="46" mass="5357">MSNVRLTHHELLLMKNLNPLYYDTSLSIGSSFLVMCVLSNVRFVYH</sequence>
<feature type="transmembrane region" description="Helical" evidence="1">
    <location>
        <begin position="20"/>
        <end position="45"/>
    </location>
</feature>
<organism evidence="2">
    <name type="scientific">Spirodela intermedia</name>
    <name type="common">Intermediate duckweed</name>
    <dbReference type="NCBI Taxonomy" id="51605"/>
    <lineage>
        <taxon>Eukaryota</taxon>
        <taxon>Viridiplantae</taxon>
        <taxon>Streptophyta</taxon>
        <taxon>Embryophyta</taxon>
        <taxon>Tracheophyta</taxon>
        <taxon>Spermatophyta</taxon>
        <taxon>Magnoliopsida</taxon>
        <taxon>Liliopsida</taxon>
        <taxon>Araceae</taxon>
        <taxon>Lemnoideae</taxon>
        <taxon>Spirodela</taxon>
    </lineage>
</organism>